<dbReference type="EC" id="3.4.16.4" evidence="4"/>
<evidence type="ECO:0000256" key="2">
    <source>
        <dbReference type="ARBA" id="ARBA00004752"/>
    </source>
</evidence>
<dbReference type="SUPFAM" id="SSF56601">
    <property type="entry name" value="beta-lactamase/transpeptidase-like"/>
    <property type="match status" value="1"/>
</dbReference>
<reference evidence="9 10" key="1">
    <citation type="submission" date="2016-01" db="EMBL/GenBank/DDBJ databases">
        <title>Draft Genome Sequences of Seven Thermophilic Sporeformers Isolated from Foods.</title>
        <authorList>
            <person name="Berendsen E.M."/>
            <person name="Wells-Bennik M.H."/>
            <person name="Krawcyk A.O."/>
            <person name="De Jong A."/>
            <person name="Holsappel S."/>
            <person name="Eijlander R.T."/>
            <person name="Kuipers O.P."/>
        </authorList>
    </citation>
    <scope>NUCLEOTIDE SEQUENCE [LARGE SCALE GENOMIC DNA]</scope>
    <source>
        <strain evidence="9 10">B4135</strain>
    </source>
</reference>
<dbReference type="GO" id="GO:0051301">
    <property type="term" value="P:cell division"/>
    <property type="evidence" value="ECO:0007669"/>
    <property type="project" value="UniProtKB-KW"/>
</dbReference>
<dbReference type="Proteomes" id="UP000075683">
    <property type="component" value="Unassembled WGS sequence"/>
</dbReference>
<dbReference type="GO" id="GO:0009252">
    <property type="term" value="P:peptidoglycan biosynthetic process"/>
    <property type="evidence" value="ECO:0007669"/>
    <property type="project" value="UniProtKB-UniPathway"/>
</dbReference>
<protein>
    <recommendedName>
        <fullName evidence="4">serine-type D-Ala-D-Ala carboxypeptidase</fullName>
        <ecNumber evidence="4">3.4.16.4</ecNumber>
    </recommendedName>
</protein>
<evidence type="ECO:0000313" key="9">
    <source>
        <dbReference type="EMBL" id="KYD11164.1"/>
    </source>
</evidence>
<gene>
    <name evidence="9" type="ORF">B4135_3279</name>
</gene>
<dbReference type="GO" id="GO:0008658">
    <property type="term" value="F:penicillin binding"/>
    <property type="evidence" value="ECO:0007669"/>
    <property type="project" value="InterPro"/>
</dbReference>
<evidence type="ECO:0000256" key="3">
    <source>
        <dbReference type="ARBA" id="ARBA00007171"/>
    </source>
</evidence>
<comment type="pathway">
    <text evidence="2">Cell wall biogenesis; peptidoglycan biosynthesis.</text>
</comment>
<dbReference type="GO" id="GO:0071972">
    <property type="term" value="F:peptidoglycan L,D-transpeptidase activity"/>
    <property type="evidence" value="ECO:0007669"/>
    <property type="project" value="TreeGrafter"/>
</dbReference>
<dbReference type="Gene3D" id="3.40.710.10">
    <property type="entry name" value="DD-peptidase/beta-lactamase superfamily"/>
    <property type="match status" value="1"/>
</dbReference>
<comment type="caution">
    <text evidence="9">The sequence shown here is derived from an EMBL/GenBank/DDBJ whole genome shotgun (WGS) entry which is preliminary data.</text>
</comment>
<dbReference type="InterPro" id="IPR050515">
    <property type="entry name" value="Beta-lactam/transpept"/>
</dbReference>
<comment type="catalytic activity">
    <reaction evidence="6">
        <text>Preferential cleavage: (Ac)2-L-Lys-D-Ala-|-D-Ala. Also transpeptidation of peptidyl-alanyl moieties that are N-acyl substituents of D-alanine.</text>
        <dbReference type="EC" id="3.4.16.4"/>
    </reaction>
</comment>
<evidence type="ECO:0000256" key="5">
    <source>
        <dbReference type="ARBA" id="ARBA00023136"/>
    </source>
</evidence>
<evidence type="ECO:0000259" key="8">
    <source>
        <dbReference type="Pfam" id="PF03717"/>
    </source>
</evidence>
<dbReference type="PANTHER" id="PTHR30627:SF24">
    <property type="entry name" value="PENICILLIN-BINDING PROTEIN 4B"/>
    <property type="match status" value="1"/>
</dbReference>
<keyword evidence="9" id="KW-0808">Transferase</keyword>
<dbReference type="OrthoDB" id="2985542at2"/>
<dbReference type="UniPathway" id="UPA00219"/>
<dbReference type="EMBL" id="LQYT01000113">
    <property type="protein sequence ID" value="KYD11164.1"/>
    <property type="molecule type" value="Genomic_DNA"/>
</dbReference>
<dbReference type="PATRIC" id="fig|301148.3.peg.1247"/>
<keyword evidence="9" id="KW-0131">Cell cycle</keyword>
<dbReference type="SUPFAM" id="SSF56519">
    <property type="entry name" value="Penicillin binding protein dimerisation domain"/>
    <property type="match status" value="1"/>
</dbReference>
<organism evidence="9 10">
    <name type="scientific">Caldibacillus debilis</name>
    <dbReference type="NCBI Taxonomy" id="301148"/>
    <lineage>
        <taxon>Bacteria</taxon>
        <taxon>Bacillati</taxon>
        <taxon>Bacillota</taxon>
        <taxon>Bacilli</taxon>
        <taxon>Bacillales</taxon>
        <taxon>Bacillaceae</taxon>
        <taxon>Caldibacillus</taxon>
    </lineage>
</organism>
<feature type="domain" description="Penicillin-binding protein dimerisation" evidence="8">
    <location>
        <begin position="59"/>
        <end position="211"/>
    </location>
</feature>
<dbReference type="Gene3D" id="3.90.1310.10">
    <property type="entry name" value="Penicillin-binding protein 2a (Domain 2)"/>
    <property type="match status" value="1"/>
</dbReference>
<evidence type="ECO:0000256" key="4">
    <source>
        <dbReference type="ARBA" id="ARBA00012448"/>
    </source>
</evidence>
<feature type="domain" description="Penicillin-binding protein transpeptidase" evidence="7">
    <location>
        <begin position="256"/>
        <end position="556"/>
    </location>
</feature>
<keyword evidence="5" id="KW-0472">Membrane</keyword>
<dbReference type="GO" id="GO:0016757">
    <property type="term" value="F:glycosyltransferase activity"/>
    <property type="evidence" value="ECO:0007669"/>
    <property type="project" value="UniProtKB-KW"/>
</dbReference>
<evidence type="ECO:0000256" key="6">
    <source>
        <dbReference type="ARBA" id="ARBA00034000"/>
    </source>
</evidence>
<dbReference type="Pfam" id="PF03717">
    <property type="entry name" value="PBP_dimer"/>
    <property type="match status" value="1"/>
</dbReference>
<dbReference type="InterPro" id="IPR001460">
    <property type="entry name" value="PCN-bd_Tpept"/>
</dbReference>
<dbReference type="GO" id="GO:0005886">
    <property type="term" value="C:plasma membrane"/>
    <property type="evidence" value="ECO:0007669"/>
    <property type="project" value="TreeGrafter"/>
</dbReference>
<sequence>MPNRIRGISVFILCAILVLLLRLAQIQLLEPESFGKHHINLLEESVKQRAQEFLLDDGRGEFYDKNGRALTGTKVPSLVLFPFLKDMDWDVEALAEILNVTPEEIEAAVRTAEKPFVFGRPLTEEEMEKINRLNIPGAFAVYKETDGKDTIAAQLIGVIGENGKLFRERYPDRSGSAKTPVGLTGLQKGFDEFLIPDENSRLVFHVDGKGDPLFGLHVRYISPANPYTPLQVIMTIDGEIQREAERIADLHKMKKGGIVLLDIETNSVLALVSRPNLDRANPFSGEGSKNFPATAQIPGSVFKTVIAAAAIEEGIVPPDRQFDCDRPIAGEEEAERKLGALDFPDSFAQSCNYTFAQLAKELADKDKNLIEKYAEKLGLLEPVGWRGDVFRLPDFRQLPDEEGGRVFLNDEERRDKNFAALTGIGQKNVRITPLAAANMMAAIARGGEKKQVRFVSEIRYADGSTMYSFPEQRMAGENISTDTAKALQKLLRGVVEKEKGTGSALNRLPAAVAGKSGTAETNRYAGEKQLLNKWFVGYFPYEKPKYALAVVNLEVFADEGSVLPIFADMVKYLHGKGS</sequence>
<keyword evidence="9" id="KW-0132">Cell division</keyword>
<dbReference type="AlphaFoldDB" id="A0A150LFX2"/>
<dbReference type="InterPro" id="IPR012338">
    <property type="entry name" value="Beta-lactam/transpept-like"/>
</dbReference>
<dbReference type="Pfam" id="PF00905">
    <property type="entry name" value="Transpeptidase"/>
    <property type="match status" value="1"/>
</dbReference>
<dbReference type="STRING" id="301148.B4135_3279"/>
<dbReference type="PANTHER" id="PTHR30627">
    <property type="entry name" value="PEPTIDOGLYCAN D,D-TRANSPEPTIDASE"/>
    <property type="match status" value="1"/>
</dbReference>
<dbReference type="InterPro" id="IPR005311">
    <property type="entry name" value="PBP_dimer"/>
</dbReference>
<dbReference type="GO" id="GO:0009002">
    <property type="term" value="F:serine-type D-Ala-D-Ala carboxypeptidase activity"/>
    <property type="evidence" value="ECO:0007669"/>
    <property type="project" value="UniProtKB-EC"/>
</dbReference>
<name>A0A150LFX2_9BACI</name>
<evidence type="ECO:0000313" key="10">
    <source>
        <dbReference type="Proteomes" id="UP000075683"/>
    </source>
</evidence>
<comment type="subcellular location">
    <subcellularLocation>
        <location evidence="1">Membrane</location>
    </subcellularLocation>
</comment>
<dbReference type="RefSeq" id="WP_061569671.1">
    <property type="nucleotide sequence ID" value="NZ_LQYT01000113.1"/>
</dbReference>
<evidence type="ECO:0000256" key="1">
    <source>
        <dbReference type="ARBA" id="ARBA00004370"/>
    </source>
</evidence>
<keyword evidence="9" id="KW-0328">Glycosyltransferase</keyword>
<dbReference type="InterPro" id="IPR036138">
    <property type="entry name" value="PBP_dimer_sf"/>
</dbReference>
<dbReference type="GO" id="GO:0071555">
    <property type="term" value="P:cell wall organization"/>
    <property type="evidence" value="ECO:0007669"/>
    <property type="project" value="TreeGrafter"/>
</dbReference>
<evidence type="ECO:0000259" key="7">
    <source>
        <dbReference type="Pfam" id="PF00905"/>
    </source>
</evidence>
<accession>A0A150LFX2</accession>
<comment type="similarity">
    <text evidence="3">Belongs to the transpeptidase family.</text>
</comment>
<proteinExistence type="inferred from homology"/>